<dbReference type="InterPro" id="IPR051781">
    <property type="entry name" value="Metallo-dep_Hydrolase"/>
</dbReference>
<dbReference type="PANTHER" id="PTHR43135">
    <property type="entry name" value="ALPHA-D-RIBOSE 1-METHYLPHOSPHONATE 5-TRIPHOSPHATE DIPHOSPHATASE"/>
    <property type="match status" value="1"/>
</dbReference>
<evidence type="ECO:0000313" key="2">
    <source>
        <dbReference type="EMBL" id="SCJ43564.1"/>
    </source>
</evidence>
<dbReference type="Gene3D" id="3.20.20.140">
    <property type="entry name" value="Metal-dependent hydrolases"/>
    <property type="match status" value="1"/>
</dbReference>
<feature type="domain" description="Amidohydrolase-related" evidence="1">
    <location>
        <begin position="53"/>
        <end position="390"/>
    </location>
</feature>
<sequence>MQYMLVTGGNIVDIENKKVFPGQILIEDGIIKEVGEKVAAPDGCQVIDVAGNTVLPGLFNCHEHMTMAPDPNPEAVADTDAQMTMKALHHLEQYIETGVTYVRDVGSSNFIDIDIRDAVKSGLVKKAPDMQVSGQCICMTGGHGWNAGGRQADGVDELRKAAREQLRAGADWLKIMATGGVMTRGVEPGSPQLTEEEMRAAIEEGHKVGAKSATHAQGNIGIKNAIRAGIDSVEHGIYLDDEAIELMLKNGTWLVATLCAPYYINKYGIENGIPEYAVRKSKMVIKDHYASFIKAYRAGVKCALGTDSGTPFNSHAGTGNELVLSVGEGLTPLEAIELATINSATMLGVEKELGSIAPGKKAHLAVFAGNPADNIQDILNCVMTIKNGEVLYSKL</sequence>
<evidence type="ECO:0000259" key="1">
    <source>
        <dbReference type="Pfam" id="PF01979"/>
    </source>
</evidence>
<keyword evidence="2" id="KW-0378">Hydrolase</keyword>
<dbReference type="AlphaFoldDB" id="A0A1C6GEP1"/>
<dbReference type="EMBL" id="FMHG01000001">
    <property type="protein sequence ID" value="SCJ43564.1"/>
    <property type="molecule type" value="Genomic_DNA"/>
</dbReference>
<organism evidence="2">
    <name type="scientific">uncultured Anaerotruncus sp</name>
    <dbReference type="NCBI Taxonomy" id="905011"/>
    <lineage>
        <taxon>Bacteria</taxon>
        <taxon>Bacillati</taxon>
        <taxon>Bacillota</taxon>
        <taxon>Clostridia</taxon>
        <taxon>Eubacteriales</taxon>
        <taxon>Oscillospiraceae</taxon>
        <taxon>Anaerotruncus</taxon>
        <taxon>environmental samples</taxon>
    </lineage>
</organism>
<name>A0A1C6GEP1_9FIRM</name>
<dbReference type="EC" id="3.5.4.2" evidence="2"/>
<protein>
    <submittedName>
        <fullName evidence="2">Adenine deaminase 2</fullName>
        <ecNumber evidence="2">3.5.4.2</ecNumber>
    </submittedName>
</protein>
<gene>
    <name evidence="2" type="primary">ade2</name>
    <name evidence="2" type="ORF">SAMEA3545359_00345</name>
</gene>
<reference evidence="2" key="1">
    <citation type="submission" date="2015-09" db="EMBL/GenBank/DDBJ databases">
        <authorList>
            <consortium name="Pathogen Informatics"/>
        </authorList>
    </citation>
    <scope>NUCLEOTIDE SEQUENCE</scope>
    <source>
        <strain evidence="2">2789STDY5834896</strain>
    </source>
</reference>
<dbReference type="GO" id="GO:0000034">
    <property type="term" value="F:adenine deaminase activity"/>
    <property type="evidence" value="ECO:0007669"/>
    <property type="project" value="UniProtKB-EC"/>
</dbReference>
<accession>A0A1C6GEP1</accession>
<dbReference type="CDD" id="cd01299">
    <property type="entry name" value="Met_dep_hydrolase_A"/>
    <property type="match status" value="1"/>
</dbReference>
<dbReference type="InterPro" id="IPR032466">
    <property type="entry name" value="Metal_Hydrolase"/>
</dbReference>
<dbReference type="InterPro" id="IPR057744">
    <property type="entry name" value="OTAase-like"/>
</dbReference>
<proteinExistence type="predicted"/>
<dbReference type="Pfam" id="PF01979">
    <property type="entry name" value="Amidohydro_1"/>
    <property type="match status" value="1"/>
</dbReference>
<dbReference type="PANTHER" id="PTHR43135:SF3">
    <property type="entry name" value="ALPHA-D-RIBOSE 1-METHYLPHOSPHONATE 5-TRIPHOSPHATE DIPHOSPHATASE"/>
    <property type="match status" value="1"/>
</dbReference>
<dbReference type="SUPFAM" id="SSF51556">
    <property type="entry name" value="Metallo-dependent hydrolases"/>
    <property type="match status" value="1"/>
</dbReference>
<dbReference type="Gene3D" id="2.30.40.10">
    <property type="entry name" value="Urease, subunit C, domain 1"/>
    <property type="match status" value="1"/>
</dbReference>
<dbReference type="InterPro" id="IPR006680">
    <property type="entry name" value="Amidohydro-rel"/>
</dbReference>
<dbReference type="SUPFAM" id="SSF51338">
    <property type="entry name" value="Composite domain of metallo-dependent hydrolases"/>
    <property type="match status" value="1"/>
</dbReference>
<dbReference type="InterPro" id="IPR011059">
    <property type="entry name" value="Metal-dep_hydrolase_composite"/>
</dbReference>